<keyword evidence="4" id="KW-0949">S-adenosyl-L-methionine</keyword>
<dbReference type="SUPFAM" id="SSF53335">
    <property type="entry name" value="S-adenosyl-L-methionine-dependent methyltransferases"/>
    <property type="match status" value="1"/>
</dbReference>
<evidence type="ECO:0000256" key="1">
    <source>
        <dbReference type="ARBA" id="ARBA00011975"/>
    </source>
</evidence>
<evidence type="ECO:0000313" key="6">
    <source>
        <dbReference type="EMBL" id="WAR06748.1"/>
    </source>
</evidence>
<evidence type="ECO:0000313" key="7">
    <source>
        <dbReference type="Proteomes" id="UP001164746"/>
    </source>
</evidence>
<keyword evidence="7" id="KW-1185">Reference proteome</keyword>
<dbReference type="EMBL" id="CP111017">
    <property type="protein sequence ID" value="WAR06748.1"/>
    <property type="molecule type" value="Genomic_DNA"/>
</dbReference>
<dbReference type="Pfam" id="PF00145">
    <property type="entry name" value="DNA_methylase"/>
    <property type="match status" value="1"/>
</dbReference>
<feature type="compositionally biased region" description="Acidic residues" evidence="5">
    <location>
        <begin position="294"/>
        <end position="305"/>
    </location>
</feature>
<dbReference type="PANTHER" id="PTHR23068">
    <property type="entry name" value="DNA CYTOSINE-5- -METHYLTRANSFERASE 3-RELATED"/>
    <property type="match status" value="1"/>
</dbReference>
<evidence type="ECO:0000256" key="4">
    <source>
        <dbReference type="ARBA" id="ARBA00022691"/>
    </source>
</evidence>
<dbReference type="EC" id="2.1.1.37" evidence="1"/>
<dbReference type="PANTHER" id="PTHR23068:SF25">
    <property type="entry name" value="DNA (CYTOSINE-5)-METHYLTRANSFERASE DRM2"/>
    <property type="match status" value="1"/>
</dbReference>
<dbReference type="InterPro" id="IPR050390">
    <property type="entry name" value="C5-Methyltransferase"/>
</dbReference>
<organism evidence="6 7">
    <name type="scientific">Mya arenaria</name>
    <name type="common">Soft-shell clam</name>
    <dbReference type="NCBI Taxonomy" id="6604"/>
    <lineage>
        <taxon>Eukaryota</taxon>
        <taxon>Metazoa</taxon>
        <taxon>Spiralia</taxon>
        <taxon>Lophotrochozoa</taxon>
        <taxon>Mollusca</taxon>
        <taxon>Bivalvia</taxon>
        <taxon>Autobranchia</taxon>
        <taxon>Heteroconchia</taxon>
        <taxon>Euheterodonta</taxon>
        <taxon>Imparidentia</taxon>
        <taxon>Neoheterodontei</taxon>
        <taxon>Myida</taxon>
        <taxon>Myoidea</taxon>
        <taxon>Myidae</taxon>
        <taxon>Mya</taxon>
    </lineage>
</organism>
<dbReference type="InterPro" id="IPR001525">
    <property type="entry name" value="C5_MeTfrase"/>
</dbReference>
<keyword evidence="3" id="KW-0808">Transferase</keyword>
<name>A0ABY7E9S7_MYAAR</name>
<evidence type="ECO:0000256" key="5">
    <source>
        <dbReference type="SAM" id="MobiDB-lite"/>
    </source>
</evidence>
<evidence type="ECO:0000256" key="2">
    <source>
        <dbReference type="ARBA" id="ARBA00022603"/>
    </source>
</evidence>
<dbReference type="Proteomes" id="UP001164746">
    <property type="component" value="Chromosome 6"/>
</dbReference>
<accession>A0ABY7E9S7</accession>
<sequence length="475" mass="53746">MRQASPWLCFLCTMYSEETHGLLLPRPHWNENLVHFFNPTTLVNIKDQTEPVPMVGPRKRLRVLSLCDGIGTSLLALTRLGLEVEAYFSCEVDPGAVRIVQFNHSNLITNLGDVYNLDREQLERLLPLDLIICSLPCGDCSLLHDPDTGGFNGHGMMALKLLTILKELSVLQNANTQPYWLLETPANMAAVIKTSISMILQTEASMWDSGWFSPYHRPTLYWGNLPGLNRAMEYADRPDEDFELQTCLVKKLNRVARVTKMRNCVLTSKGLTNEKEDLTLVTMPIPETGTVESIENEAGDQELTEPDFSGGRKDMEKSDLSEGREDVVKEDDGERMTVRSNLNSSGCNFVMPVIMEGKPTNMCLGLPDHYTDISKMSMEERLRLAHGRVSDTFAGLKVSDDERPRVHLSGARTRPPADRWTGDVIQSQQRIPYVLKALTKNIASVRWIVNKYVRRRRQTILKHSKNKQQLSHLLP</sequence>
<keyword evidence="2" id="KW-0489">Methyltransferase</keyword>
<reference evidence="6" key="1">
    <citation type="submission" date="2022-11" db="EMBL/GenBank/DDBJ databases">
        <title>Centuries of genome instability and evolution in soft-shell clam transmissible cancer (bioRxiv).</title>
        <authorList>
            <person name="Hart S.F.M."/>
            <person name="Yonemitsu M.A."/>
            <person name="Giersch R.M."/>
            <person name="Beal B.F."/>
            <person name="Arriagada G."/>
            <person name="Davis B.W."/>
            <person name="Ostrander E.A."/>
            <person name="Goff S.P."/>
            <person name="Metzger M.J."/>
        </authorList>
    </citation>
    <scope>NUCLEOTIDE SEQUENCE</scope>
    <source>
        <strain evidence="6">MELC-2E11</strain>
        <tissue evidence="6">Siphon/mantle</tissue>
    </source>
</reference>
<dbReference type="Gene3D" id="3.40.50.150">
    <property type="entry name" value="Vaccinia Virus protein VP39"/>
    <property type="match status" value="1"/>
</dbReference>
<gene>
    <name evidence="6" type="ORF">MAR_016706</name>
</gene>
<dbReference type="InterPro" id="IPR029063">
    <property type="entry name" value="SAM-dependent_MTases_sf"/>
</dbReference>
<feature type="region of interest" description="Disordered" evidence="5">
    <location>
        <begin position="293"/>
        <end position="324"/>
    </location>
</feature>
<feature type="compositionally biased region" description="Basic and acidic residues" evidence="5">
    <location>
        <begin position="310"/>
        <end position="324"/>
    </location>
</feature>
<proteinExistence type="predicted"/>
<evidence type="ECO:0000256" key="3">
    <source>
        <dbReference type="ARBA" id="ARBA00022679"/>
    </source>
</evidence>
<protein>
    <recommendedName>
        <fullName evidence="1">DNA (cytosine-5-)-methyltransferase</fullName>
        <ecNumber evidence="1">2.1.1.37</ecNumber>
    </recommendedName>
</protein>